<evidence type="ECO:0000259" key="3">
    <source>
        <dbReference type="Pfam" id="PF13731"/>
    </source>
</evidence>
<feature type="region of interest" description="Disordered" evidence="1">
    <location>
        <begin position="106"/>
        <end position="134"/>
    </location>
</feature>
<feature type="chain" id="PRO_5019205597" description="WxL domain-containing protein" evidence="2">
    <location>
        <begin position="29"/>
        <end position="243"/>
    </location>
</feature>
<protein>
    <recommendedName>
        <fullName evidence="3">WxL domain-containing protein</fullName>
    </recommendedName>
</protein>
<dbReference type="AlphaFoldDB" id="A0A417ZDC2"/>
<proteinExistence type="predicted"/>
<evidence type="ECO:0000256" key="2">
    <source>
        <dbReference type="SAM" id="SignalP"/>
    </source>
</evidence>
<reference evidence="4 5" key="1">
    <citation type="submission" date="2018-07" db="EMBL/GenBank/DDBJ databases">
        <title>Genome sequences of six Lactobacillus spp. isolated from bumble bee guts.</title>
        <authorList>
            <person name="Motta E.V.S."/>
            <person name="Moran N.A."/>
        </authorList>
    </citation>
    <scope>NUCLEOTIDE SEQUENCE [LARGE SCALE GENOMIC DNA]</scope>
    <source>
        <strain evidence="4 5">LV-8.1</strain>
    </source>
</reference>
<evidence type="ECO:0000313" key="5">
    <source>
        <dbReference type="Proteomes" id="UP000284822"/>
    </source>
</evidence>
<feature type="signal peptide" evidence="2">
    <location>
        <begin position="1"/>
        <end position="28"/>
    </location>
</feature>
<gene>
    <name evidence="4" type="ORF">DS832_00315</name>
</gene>
<dbReference type="InterPro" id="IPR027994">
    <property type="entry name" value="WxL_dom"/>
</dbReference>
<comment type="caution">
    <text evidence="4">The sequence shown here is derived from an EMBL/GenBank/DDBJ whole genome shotgun (WGS) entry which is preliminary data.</text>
</comment>
<dbReference type="RefSeq" id="WP_118909885.1">
    <property type="nucleotide sequence ID" value="NZ_QOCS01000002.1"/>
</dbReference>
<dbReference type="Proteomes" id="UP000284822">
    <property type="component" value="Unassembled WGS sequence"/>
</dbReference>
<dbReference type="Pfam" id="PF13731">
    <property type="entry name" value="WxL"/>
    <property type="match status" value="1"/>
</dbReference>
<dbReference type="EMBL" id="QOCS01000002">
    <property type="protein sequence ID" value="RHW48727.1"/>
    <property type="molecule type" value="Genomic_DNA"/>
</dbReference>
<name>A0A417ZDC2_9LACO</name>
<evidence type="ECO:0000313" key="4">
    <source>
        <dbReference type="EMBL" id="RHW48727.1"/>
    </source>
</evidence>
<feature type="domain" description="WxL" evidence="3">
    <location>
        <begin position="74"/>
        <end position="242"/>
    </location>
</feature>
<evidence type="ECO:0000256" key="1">
    <source>
        <dbReference type="SAM" id="MobiDB-lite"/>
    </source>
</evidence>
<sequence>MKMNKLFSSIAASAMVLTALAPAAVANAASGHPITAGGIGSGTIDGLPVVANDHLNSGDGSATANSRAVVDVVDGVLTLNQVPNFGFDPATPASTVSLRDLAKEGARLGGDGNNDGVISITDSRHSDGTSTTKDGMGYELTAKLGDFSNQSTTTTPVKNWKLTFAAVSNSNVSTSQNNLSTLKTSLNSGDGKDVQIINAPSKQTWGPATFKFASNDVKLSVPDGVTKGSYVAQIDWVLSASPK</sequence>
<accession>A0A417ZDC2</accession>
<keyword evidence="2" id="KW-0732">Signal</keyword>
<organism evidence="4 5">
    <name type="scientific">Bombilactobacillus bombi</name>
    <dbReference type="NCBI Taxonomy" id="1303590"/>
    <lineage>
        <taxon>Bacteria</taxon>
        <taxon>Bacillati</taxon>
        <taxon>Bacillota</taxon>
        <taxon>Bacilli</taxon>
        <taxon>Lactobacillales</taxon>
        <taxon>Lactobacillaceae</taxon>
        <taxon>Bombilactobacillus</taxon>
    </lineage>
</organism>